<dbReference type="AlphaFoldDB" id="A7TH05"/>
<organism evidence="3">
    <name type="scientific">Vanderwaltozyma polyspora (strain ATCC 22028 / DSM 70294 / BCRC 21397 / CBS 2163 / NBRC 10782 / NRRL Y-8283 / UCD 57-17)</name>
    <name type="common">Kluyveromyces polysporus</name>
    <dbReference type="NCBI Taxonomy" id="436907"/>
    <lineage>
        <taxon>Eukaryota</taxon>
        <taxon>Fungi</taxon>
        <taxon>Dikarya</taxon>
        <taxon>Ascomycota</taxon>
        <taxon>Saccharomycotina</taxon>
        <taxon>Saccharomycetes</taxon>
        <taxon>Saccharomycetales</taxon>
        <taxon>Saccharomycetaceae</taxon>
        <taxon>Vanderwaltozyma</taxon>
    </lineage>
</organism>
<dbReference type="InParanoid" id="A7TH05"/>
<dbReference type="STRING" id="436907.A7TH05"/>
<feature type="non-terminal residue" evidence="2">
    <location>
        <position position="1"/>
    </location>
</feature>
<gene>
    <name evidence="2" type="ORF">Kpol_1032p50</name>
</gene>
<dbReference type="OrthoDB" id="4069723at2759"/>
<dbReference type="RefSeq" id="XP_001646315.1">
    <property type="nucleotide sequence ID" value="XM_001646265.1"/>
</dbReference>
<evidence type="ECO:0000313" key="2">
    <source>
        <dbReference type="EMBL" id="EDO18457.1"/>
    </source>
</evidence>
<dbReference type="GeneID" id="5546744"/>
<protein>
    <submittedName>
        <fullName evidence="2">Uncharacterized protein</fullName>
    </submittedName>
</protein>
<feature type="region of interest" description="Disordered" evidence="1">
    <location>
        <begin position="273"/>
        <end position="329"/>
    </location>
</feature>
<dbReference type="eggNOG" id="ENOG502RH5A">
    <property type="taxonomic scope" value="Eukaryota"/>
</dbReference>
<keyword evidence="3" id="KW-1185">Reference proteome</keyword>
<reference evidence="2 3" key="1">
    <citation type="journal article" date="2007" name="Proc. Natl. Acad. Sci. U.S.A.">
        <title>Independent sorting-out of thousands of duplicated gene pairs in two yeast species descended from a whole-genome duplication.</title>
        <authorList>
            <person name="Scannell D.R."/>
            <person name="Frank A.C."/>
            <person name="Conant G.C."/>
            <person name="Byrne K.P."/>
            <person name="Woolfit M."/>
            <person name="Wolfe K.H."/>
        </authorList>
    </citation>
    <scope>NUCLEOTIDE SEQUENCE [LARGE SCALE GENOMIC DNA]</scope>
    <source>
        <strain evidence="3">ATCC 22028 / DSM 70294 / BCRC 21397 / CBS 2163 / NBRC 10782 / NRRL Y-8283 / UCD 57-17</strain>
    </source>
</reference>
<dbReference type="HOGENOM" id="CLU_798257_0_0_1"/>
<evidence type="ECO:0000256" key="1">
    <source>
        <dbReference type="SAM" id="MobiDB-lite"/>
    </source>
</evidence>
<feature type="region of interest" description="Disordered" evidence="1">
    <location>
        <begin position="120"/>
        <end position="153"/>
    </location>
</feature>
<feature type="region of interest" description="Disordered" evidence="1">
    <location>
        <begin position="1"/>
        <end position="34"/>
    </location>
</feature>
<sequence>SSIITTQKKLSSIPSRLHGSKSTPDYETNESMNRRQLNSQVNVDSLNGGVSNGSGMLSEDFQRWSNDENSDSMVGVTNKGPEENDASVAFSKIVSRNRTNTISSQSSLASTMTNTSTYQMSNFPGTGTNLGVSRYSPGKTKSPSRPRSRTFTNSSINRLSRDLSNIQNTLNFIGNEMHSETYLDNRNNSIGGMERQHRRMQPSISEVHGGMDIVKMMNEVVDSGGIIFGGEDEEEEEFDVNNVEMDERMRKMNEELRQNEYEIIENFMSNTNTNTHNDNHNHNHSHSQNHNHNYEYDYNDNDNDNHNHNHNHNANPNHYHTHNRINNNDIDDETQQSAAYGFEFFDET</sequence>
<accession>A7TH05</accession>
<evidence type="ECO:0000313" key="3">
    <source>
        <dbReference type="Proteomes" id="UP000000267"/>
    </source>
</evidence>
<dbReference type="OMA" id="HTHNRIN"/>
<feature type="compositionally biased region" description="Polar residues" evidence="1">
    <location>
        <begin position="120"/>
        <end position="131"/>
    </location>
</feature>
<dbReference type="Proteomes" id="UP000000267">
    <property type="component" value="Unassembled WGS sequence"/>
</dbReference>
<proteinExistence type="predicted"/>
<dbReference type="EMBL" id="DS480389">
    <property type="protein sequence ID" value="EDO18457.1"/>
    <property type="molecule type" value="Genomic_DNA"/>
</dbReference>
<name>A7TH05_VANPO</name>